<gene>
    <name evidence="3" type="ORF">CALVIDRAFT_481831</name>
</gene>
<proteinExistence type="inferred from homology"/>
<dbReference type="GO" id="GO:0005774">
    <property type="term" value="C:vacuolar membrane"/>
    <property type="evidence" value="ECO:0007669"/>
    <property type="project" value="TreeGrafter"/>
</dbReference>
<comment type="similarity">
    <text evidence="1">Belongs to the NPR2 family.</text>
</comment>
<dbReference type="PANTHER" id="PTHR12991:SF10">
    <property type="entry name" value="GATOR COMPLEX PROTEIN NPRL2"/>
    <property type="match status" value="1"/>
</dbReference>
<dbReference type="GO" id="GO:1904262">
    <property type="term" value="P:negative regulation of TORC1 signaling"/>
    <property type="evidence" value="ECO:0007669"/>
    <property type="project" value="TreeGrafter"/>
</dbReference>
<organism evidence="3 4">
    <name type="scientific">Calocera viscosa (strain TUFC12733)</name>
    <dbReference type="NCBI Taxonomy" id="1330018"/>
    <lineage>
        <taxon>Eukaryota</taxon>
        <taxon>Fungi</taxon>
        <taxon>Dikarya</taxon>
        <taxon>Basidiomycota</taxon>
        <taxon>Agaricomycotina</taxon>
        <taxon>Dacrymycetes</taxon>
        <taxon>Dacrymycetales</taxon>
        <taxon>Dacrymycetaceae</taxon>
        <taxon>Calocera</taxon>
    </lineage>
</organism>
<evidence type="ECO:0000256" key="1">
    <source>
        <dbReference type="ARBA" id="ARBA00008433"/>
    </source>
</evidence>
<dbReference type="Proteomes" id="UP000076738">
    <property type="component" value="Unassembled WGS sequence"/>
</dbReference>
<feature type="compositionally biased region" description="Low complexity" evidence="2">
    <location>
        <begin position="456"/>
        <end position="467"/>
    </location>
</feature>
<dbReference type="GO" id="GO:0005096">
    <property type="term" value="F:GTPase activator activity"/>
    <property type="evidence" value="ECO:0007669"/>
    <property type="project" value="TreeGrafter"/>
</dbReference>
<feature type="region of interest" description="Disordered" evidence="2">
    <location>
        <begin position="381"/>
        <end position="476"/>
    </location>
</feature>
<accession>A0A167M3E8</accession>
<dbReference type="PANTHER" id="PTHR12991">
    <property type="entry name" value="NITROGEN PERMEASE REGULATOR 2/TUMOR SUPPRESSOR CANDIDATE 4"/>
    <property type="match status" value="1"/>
</dbReference>
<dbReference type="GO" id="GO:0010508">
    <property type="term" value="P:positive regulation of autophagy"/>
    <property type="evidence" value="ECO:0007669"/>
    <property type="project" value="TreeGrafter"/>
</dbReference>
<keyword evidence="4" id="KW-1185">Reference proteome</keyword>
<sequence length="540" mass="59881">MQQSEPDESFLPRIHAVFYAVFDPSKGPKVAYQVPEGLVSSRYAVPSTPSVSPTTSTVFASHPNPALAHSAPRAPAQVSPLFDFNDVSEYVIPKTQLCNRLVICTTPRHKIAGFPVLLESTKYPRNEFRFNACFVFARNADLGCYEPIVRKVGRVLCECEQDSSFLSSPATAPRIYPLLEQLYEDLNSYSESSIPLTPHTTLDLKIFPFYPNPGLVRDWDVPVALVDIRSKLDGSSDVTMLRVVQWIDGVRCVGRIAEEADVDLDWVRGCVEHLLYYQHIMLLDLFAPSNIYMLTPTFKYLAMDPIVSSECPLYVTAPSKPPLPWHTLLRFYIRLKPGKTVAEWADECAIGDDVVLDARRFVTFGVIKGFLRRVERYPVYVPSPPEGETDGEQTPAGARSRTPTASGRERSNTRHSTLSRRTGATAQKSNLTRQLLARPYSQSRPRSDSVPAALKPRSVSPGSTGSTPPIPFPNPGEVPAELLQMLDGTHGGDELCWTFGVAWEDMEAWLARVGGVGAVPKEGEEGRVRADLGSVRIVFR</sequence>
<feature type="compositionally biased region" description="Polar residues" evidence="2">
    <location>
        <begin position="414"/>
        <end position="433"/>
    </location>
</feature>
<protein>
    <submittedName>
        <fullName evidence="3">NPR2-domain-containing protein</fullName>
    </submittedName>
</protein>
<dbReference type="EMBL" id="KV417285">
    <property type="protein sequence ID" value="KZO96293.1"/>
    <property type="molecule type" value="Genomic_DNA"/>
</dbReference>
<dbReference type="OrthoDB" id="338854at2759"/>
<dbReference type="AlphaFoldDB" id="A0A167M3E8"/>
<evidence type="ECO:0000256" key="2">
    <source>
        <dbReference type="SAM" id="MobiDB-lite"/>
    </source>
</evidence>
<evidence type="ECO:0000313" key="3">
    <source>
        <dbReference type="EMBL" id="KZO96293.1"/>
    </source>
</evidence>
<dbReference type="Pfam" id="PF06218">
    <property type="entry name" value="NPR2"/>
    <property type="match status" value="2"/>
</dbReference>
<dbReference type="InterPro" id="IPR009348">
    <property type="entry name" value="NPR2-like"/>
</dbReference>
<evidence type="ECO:0000313" key="4">
    <source>
        <dbReference type="Proteomes" id="UP000076738"/>
    </source>
</evidence>
<dbReference type="GO" id="GO:1990130">
    <property type="term" value="C:GATOR1 complex"/>
    <property type="evidence" value="ECO:0007669"/>
    <property type="project" value="TreeGrafter"/>
</dbReference>
<dbReference type="STRING" id="1330018.A0A167M3E8"/>
<reference evidence="3 4" key="1">
    <citation type="journal article" date="2016" name="Mol. Biol. Evol.">
        <title>Comparative Genomics of Early-Diverging Mushroom-Forming Fungi Provides Insights into the Origins of Lignocellulose Decay Capabilities.</title>
        <authorList>
            <person name="Nagy L.G."/>
            <person name="Riley R."/>
            <person name="Tritt A."/>
            <person name="Adam C."/>
            <person name="Daum C."/>
            <person name="Floudas D."/>
            <person name="Sun H."/>
            <person name="Yadav J.S."/>
            <person name="Pangilinan J."/>
            <person name="Larsson K.H."/>
            <person name="Matsuura K."/>
            <person name="Barry K."/>
            <person name="Labutti K."/>
            <person name="Kuo R."/>
            <person name="Ohm R.A."/>
            <person name="Bhattacharya S.S."/>
            <person name="Shirouzu T."/>
            <person name="Yoshinaga Y."/>
            <person name="Martin F.M."/>
            <person name="Grigoriev I.V."/>
            <person name="Hibbett D.S."/>
        </authorList>
    </citation>
    <scope>NUCLEOTIDE SEQUENCE [LARGE SCALE GENOMIC DNA]</scope>
    <source>
        <strain evidence="3 4">TUFC12733</strain>
    </source>
</reference>
<name>A0A167M3E8_CALVF</name>